<dbReference type="AlphaFoldDB" id="G2ZB18"/>
<sequence>MNRDKTVLDDLMQKKWIHFLRKMKAMEISVSHMKQYAALRK</sequence>
<accession>G2ZB18</accession>
<evidence type="ECO:0000313" key="1">
    <source>
        <dbReference type="EMBL" id="CBW86180.1"/>
    </source>
</evidence>
<dbReference type="Proteomes" id="UP000001286">
    <property type="component" value="Chromosome"/>
</dbReference>
<dbReference type="EMBL" id="FR687253">
    <property type="protein sequence ID" value="CBW86180.1"/>
    <property type="molecule type" value="Genomic_DNA"/>
</dbReference>
<name>G2ZB18_LISIP</name>
<protein>
    <submittedName>
        <fullName evidence="1">Uncharacterized protein</fullName>
    </submittedName>
</protein>
<organism evidence="1 2">
    <name type="scientific">Listeria ivanovii (strain ATCC BAA-678 / PAM 55)</name>
    <dbReference type="NCBI Taxonomy" id="881621"/>
    <lineage>
        <taxon>Bacteria</taxon>
        <taxon>Bacillati</taxon>
        <taxon>Bacillota</taxon>
        <taxon>Bacilli</taxon>
        <taxon>Bacillales</taxon>
        <taxon>Listeriaceae</taxon>
        <taxon>Listeria</taxon>
    </lineage>
</organism>
<proteinExistence type="predicted"/>
<gene>
    <name evidence="1" type="ordered locus">LIV_1693</name>
</gene>
<dbReference type="KEGG" id="liv:LIV_1693"/>
<evidence type="ECO:0000313" key="2">
    <source>
        <dbReference type="Proteomes" id="UP000001286"/>
    </source>
</evidence>
<reference evidence="1 2" key="1">
    <citation type="journal article" date="2011" name="J. Bacteriol.">
        <title>Complete genome sequence of the animal pathogen Listeria ivanovii, which provides insights into host specificities and evolution of the genus Listeria.</title>
        <authorList>
            <person name="Buchrieser C."/>
            <person name="Rusniok C."/>
            <person name="Garrido P."/>
            <person name="Hain T."/>
            <person name="Scortti M."/>
            <person name="Lampidis R."/>
            <person name="Karst U."/>
            <person name="Chakraborty T."/>
            <person name="Cossart P."/>
            <person name="Kreft J."/>
            <person name="Vazquez-Boland J.A."/>
            <person name="Goebel W."/>
            <person name="Glaser P."/>
        </authorList>
    </citation>
    <scope>NUCLEOTIDE SEQUENCE [LARGE SCALE GENOMIC DNA]</scope>
    <source>
        <strain evidence="2">ATCC BAA-678 / PAM 55</strain>
    </source>
</reference>
<dbReference type="HOGENOM" id="CLU_3272299_0_0_9"/>